<evidence type="ECO:0000313" key="11">
    <source>
        <dbReference type="Proteomes" id="UP001549921"/>
    </source>
</evidence>
<comment type="subcellular location">
    <subcellularLocation>
        <location evidence="1">Secreted</location>
        <location evidence="1">Extracellular space</location>
    </subcellularLocation>
</comment>
<dbReference type="GO" id="GO:0006508">
    <property type="term" value="P:proteolysis"/>
    <property type="evidence" value="ECO:0007669"/>
    <property type="project" value="UniProtKB-KW"/>
</dbReference>
<keyword evidence="3" id="KW-1015">Disulfide bond</keyword>
<keyword evidence="2" id="KW-0800">Toxin</keyword>
<keyword evidence="6" id="KW-1205">Fibrinolytic toxin</keyword>
<dbReference type="InterPro" id="IPR009003">
    <property type="entry name" value="Peptidase_S1_PA"/>
</dbReference>
<organism evidence="10 11">
    <name type="scientific">Loxostege sticticalis</name>
    <name type="common">Beet webworm moth</name>
    <dbReference type="NCBI Taxonomy" id="481309"/>
    <lineage>
        <taxon>Eukaryota</taxon>
        <taxon>Metazoa</taxon>
        <taxon>Ecdysozoa</taxon>
        <taxon>Arthropoda</taxon>
        <taxon>Hexapoda</taxon>
        <taxon>Insecta</taxon>
        <taxon>Pterygota</taxon>
        <taxon>Neoptera</taxon>
        <taxon>Endopterygota</taxon>
        <taxon>Lepidoptera</taxon>
        <taxon>Glossata</taxon>
        <taxon>Ditrysia</taxon>
        <taxon>Pyraloidea</taxon>
        <taxon>Crambidae</taxon>
        <taxon>Pyraustinae</taxon>
        <taxon>Loxostege</taxon>
    </lineage>
</organism>
<proteinExistence type="predicted"/>
<accession>A0ABD0SM29</accession>
<dbReference type="GO" id="GO:0005576">
    <property type="term" value="C:extracellular region"/>
    <property type="evidence" value="ECO:0007669"/>
    <property type="project" value="UniProtKB-SubCell"/>
</dbReference>
<comment type="caution">
    <text evidence="10">The sequence shown here is derived from an EMBL/GenBank/DDBJ whole genome shotgun (WGS) entry which is preliminary data.</text>
</comment>
<dbReference type="Pfam" id="PF00089">
    <property type="entry name" value="Trypsin"/>
    <property type="match status" value="1"/>
</dbReference>
<evidence type="ECO:0000256" key="8">
    <source>
        <dbReference type="SAM" id="SignalP"/>
    </source>
</evidence>
<gene>
    <name evidence="10" type="ORF">ABMA28_005565</name>
</gene>
<dbReference type="InterPro" id="IPR033116">
    <property type="entry name" value="TRYPSIN_SER"/>
</dbReference>
<keyword evidence="8" id="KW-0732">Signal</keyword>
<dbReference type="GO" id="GO:0008236">
    <property type="term" value="F:serine-type peptidase activity"/>
    <property type="evidence" value="ECO:0007669"/>
    <property type="project" value="UniProtKB-KW"/>
</dbReference>
<dbReference type="PROSITE" id="PS50240">
    <property type="entry name" value="TRYPSIN_DOM"/>
    <property type="match status" value="1"/>
</dbReference>
<dbReference type="InterPro" id="IPR018114">
    <property type="entry name" value="TRYPSIN_HIS"/>
</dbReference>
<dbReference type="PROSITE" id="PS00134">
    <property type="entry name" value="TRYPSIN_HIS"/>
    <property type="match status" value="1"/>
</dbReference>
<dbReference type="FunFam" id="2.40.10.10:FF:000068">
    <property type="entry name" value="transmembrane protease serine 2"/>
    <property type="match status" value="1"/>
</dbReference>
<dbReference type="GO" id="GO:0090729">
    <property type="term" value="F:toxin activity"/>
    <property type="evidence" value="ECO:0007669"/>
    <property type="project" value="UniProtKB-KW"/>
</dbReference>
<dbReference type="PANTHER" id="PTHR24260">
    <property type="match status" value="1"/>
</dbReference>
<dbReference type="Proteomes" id="UP001549921">
    <property type="component" value="Unassembled WGS sequence"/>
</dbReference>
<evidence type="ECO:0000259" key="9">
    <source>
        <dbReference type="PROSITE" id="PS50240"/>
    </source>
</evidence>
<protein>
    <recommendedName>
        <fullName evidence="9">Peptidase S1 domain-containing protein</fullName>
    </recommendedName>
</protein>
<dbReference type="InterPro" id="IPR001314">
    <property type="entry name" value="Peptidase_S1A"/>
</dbReference>
<keyword evidence="4" id="KW-1199">Hemostasis impairing toxin</keyword>
<evidence type="ECO:0000256" key="3">
    <source>
        <dbReference type="ARBA" id="ARBA00023157"/>
    </source>
</evidence>
<evidence type="ECO:0000256" key="4">
    <source>
        <dbReference type="ARBA" id="ARBA00023240"/>
    </source>
</evidence>
<evidence type="ECO:0000256" key="1">
    <source>
        <dbReference type="ARBA" id="ARBA00004239"/>
    </source>
</evidence>
<evidence type="ECO:0000256" key="7">
    <source>
        <dbReference type="RuleBase" id="RU363034"/>
    </source>
</evidence>
<evidence type="ECO:0000256" key="5">
    <source>
        <dbReference type="ARBA" id="ARBA00055534"/>
    </source>
</evidence>
<feature type="domain" description="Peptidase S1" evidence="9">
    <location>
        <begin position="52"/>
        <end position="289"/>
    </location>
</feature>
<dbReference type="CDD" id="cd00190">
    <property type="entry name" value="Tryp_SPc"/>
    <property type="match status" value="1"/>
</dbReference>
<keyword evidence="7" id="KW-0720">Serine protease</keyword>
<keyword evidence="7" id="KW-0378">Hydrolase</keyword>
<dbReference type="InterPro" id="IPR001254">
    <property type="entry name" value="Trypsin_dom"/>
</dbReference>
<dbReference type="PANTHER" id="PTHR24260:SF136">
    <property type="entry name" value="GH08193P-RELATED"/>
    <property type="match status" value="1"/>
</dbReference>
<comment type="function">
    <text evidence="5">Fibrinolytic activity; shows preferential cleavage of Arg-Gly bonds in all three fibrinogen chains. Contact with the caterpillars causes severe bleeding, due the anticoagulant effect of the protein.</text>
</comment>
<evidence type="ECO:0000256" key="6">
    <source>
        <dbReference type="ARBA" id="ARBA00084094"/>
    </source>
</evidence>
<dbReference type="Gene3D" id="2.40.10.10">
    <property type="entry name" value="Trypsin-like serine proteases"/>
    <property type="match status" value="2"/>
</dbReference>
<evidence type="ECO:0000256" key="2">
    <source>
        <dbReference type="ARBA" id="ARBA00022656"/>
    </source>
</evidence>
<dbReference type="PROSITE" id="PS00135">
    <property type="entry name" value="TRYPSIN_SER"/>
    <property type="match status" value="1"/>
</dbReference>
<dbReference type="SMART" id="SM00020">
    <property type="entry name" value="Tryp_SPc"/>
    <property type="match status" value="1"/>
</dbReference>
<dbReference type="InterPro" id="IPR051333">
    <property type="entry name" value="CLIP_Serine_Protease"/>
</dbReference>
<dbReference type="SUPFAM" id="SSF50494">
    <property type="entry name" value="Trypsin-like serine proteases"/>
    <property type="match status" value="1"/>
</dbReference>
<evidence type="ECO:0000313" key="10">
    <source>
        <dbReference type="EMBL" id="KAL0820905.1"/>
    </source>
</evidence>
<reference evidence="10 11" key="1">
    <citation type="submission" date="2024-06" db="EMBL/GenBank/DDBJ databases">
        <title>A chromosome-level genome assembly of beet webworm, Loxostege sticticalis.</title>
        <authorList>
            <person name="Zhang Y."/>
        </authorList>
    </citation>
    <scope>NUCLEOTIDE SEQUENCE [LARGE SCALE GENOMIC DNA]</scope>
    <source>
        <strain evidence="10">AQ028</strain>
        <tissue evidence="10">Male pupae</tissue>
    </source>
</reference>
<name>A0ABD0SM29_LOXSC</name>
<feature type="signal peptide" evidence="8">
    <location>
        <begin position="1"/>
        <end position="18"/>
    </location>
</feature>
<dbReference type="InterPro" id="IPR043504">
    <property type="entry name" value="Peptidase_S1_PA_chymotrypsin"/>
</dbReference>
<dbReference type="EMBL" id="JBEDNZ010000018">
    <property type="protein sequence ID" value="KAL0820905.1"/>
    <property type="molecule type" value="Genomic_DNA"/>
</dbReference>
<dbReference type="AlphaFoldDB" id="A0ABD0SM29"/>
<feature type="chain" id="PRO_5044786129" description="Peptidase S1 domain-containing protein" evidence="8">
    <location>
        <begin position="19"/>
        <end position="289"/>
    </location>
</feature>
<keyword evidence="7" id="KW-0645">Protease</keyword>
<dbReference type="PRINTS" id="PR00722">
    <property type="entry name" value="CHYMOTRYPSIN"/>
</dbReference>
<sequence length="289" mass="31228">MRILFLPIFLCFLLYSNAEPLPNRESYSAIGYHAKIGIPRASKVLMTESMRIIGGKPVQTITAHPHQAGIIALLTSGFTSICGGSLISNKRILTAAHCWYDGQNRATQFTVVLGSTTIFNGGTRLVTKDVAVHPNWNTKDVTHDIAIAKINTVSFNNNIQQIPLPSVSEVNLDFAGLTGTVAGYGKTSDAQNSFPPTTSLQYIDLPIITNQVCQRSFQLNIHGSHLCTSGNGRVGTCDGDSGGPLTVIHNRRRIQVGIVSFGLGDSCQTGHPSVYTRVTAFLNWINANM</sequence>